<dbReference type="Proteomes" id="UP000054630">
    <property type="component" value="Unassembled WGS sequence"/>
</dbReference>
<evidence type="ECO:0000259" key="2">
    <source>
        <dbReference type="Pfam" id="PF00561"/>
    </source>
</evidence>
<accession>A0A0V0S838</accession>
<proteinExistence type="predicted"/>
<dbReference type="SUPFAM" id="SSF53474">
    <property type="entry name" value="alpha/beta-Hydrolases"/>
    <property type="match status" value="1"/>
</dbReference>
<evidence type="ECO:0000313" key="4">
    <source>
        <dbReference type="Proteomes" id="UP000054630"/>
    </source>
</evidence>
<dbReference type="OrthoDB" id="10249433at2759"/>
<evidence type="ECO:0000313" key="3">
    <source>
        <dbReference type="EMBL" id="KRX22913.1"/>
    </source>
</evidence>
<dbReference type="STRING" id="6336.A0A0V0S838"/>
<dbReference type="EMBL" id="JYDL01000028">
    <property type="protein sequence ID" value="KRX22913.1"/>
    <property type="molecule type" value="Genomic_DNA"/>
</dbReference>
<reference evidence="3 4" key="1">
    <citation type="submission" date="2015-01" db="EMBL/GenBank/DDBJ databases">
        <title>Evolution of Trichinella species and genotypes.</title>
        <authorList>
            <person name="Korhonen P.K."/>
            <person name="Edoardo P."/>
            <person name="Giuseppe L.R."/>
            <person name="Gasser R.B."/>
        </authorList>
    </citation>
    <scope>NUCLEOTIDE SEQUENCE [LARGE SCALE GENOMIC DNA]</scope>
    <source>
        <strain evidence="3">ISS37</strain>
    </source>
</reference>
<dbReference type="ESTHER" id="9bila-a0a0v1ab74">
    <property type="family name" value="ABHD12-PHARC"/>
</dbReference>
<dbReference type="GO" id="GO:0005789">
    <property type="term" value="C:endoplasmic reticulum membrane"/>
    <property type="evidence" value="ECO:0007669"/>
    <property type="project" value="TreeGrafter"/>
</dbReference>
<organism evidence="3 4">
    <name type="scientific">Trichinella nelsoni</name>
    <dbReference type="NCBI Taxonomy" id="6336"/>
    <lineage>
        <taxon>Eukaryota</taxon>
        <taxon>Metazoa</taxon>
        <taxon>Ecdysozoa</taxon>
        <taxon>Nematoda</taxon>
        <taxon>Enoplea</taxon>
        <taxon>Dorylaimia</taxon>
        <taxon>Trichinellida</taxon>
        <taxon>Trichinellidae</taxon>
        <taxon>Trichinella</taxon>
    </lineage>
</organism>
<dbReference type="PANTHER" id="PTHR12277:SF194">
    <property type="entry name" value="FI04476P"/>
    <property type="match status" value="1"/>
</dbReference>
<sequence length="328" mass="37721">MGTICQTTLLAGSFLVFLYGIVPLLLYLFPNIELSLIFMSAVNWPFTNYSDPRAYGVKYDSRNFYLTSSDGIKLGVWHMLPKSLHESSVLNEKEFGTVFDDERYPVVLYFHGNTWSRCASHRIQLYNIFTELNYHVVTFDYRGFADSTGSASEEGMNKDAHTVYQWIRTHSNRTSVLFWGHSLGTAVATRFAADLCLSGNCPLGLVLEAPFNNMFDAVKNHPFTSMYRWHPWFAEIFTYPLLKYNVHFKSDEHIKNVYCPILILHAEDDNIIPSQLARQLHEAALSADRDSTFKEFSRTKKYGHKFIVREPELPTITKNFVKKCTSGI</sequence>
<keyword evidence="1" id="KW-1133">Transmembrane helix</keyword>
<gene>
    <name evidence="3" type="primary">abhd12</name>
    <name evidence="3" type="ORF">T07_13505</name>
</gene>
<dbReference type="PANTHER" id="PTHR12277">
    <property type="entry name" value="ALPHA/BETA HYDROLASE DOMAIN-CONTAINING PROTEIN"/>
    <property type="match status" value="1"/>
</dbReference>
<dbReference type="Gene3D" id="3.40.50.1820">
    <property type="entry name" value="alpha/beta hydrolase"/>
    <property type="match status" value="1"/>
</dbReference>
<feature type="domain" description="AB hydrolase-1" evidence="2">
    <location>
        <begin position="105"/>
        <end position="194"/>
    </location>
</feature>
<dbReference type="InterPro" id="IPR029058">
    <property type="entry name" value="AB_hydrolase_fold"/>
</dbReference>
<feature type="transmembrane region" description="Helical" evidence="1">
    <location>
        <begin position="7"/>
        <end position="29"/>
    </location>
</feature>
<dbReference type="GO" id="GO:0052651">
    <property type="term" value="P:monoacylglycerol catabolic process"/>
    <property type="evidence" value="ECO:0007669"/>
    <property type="project" value="TreeGrafter"/>
</dbReference>
<comment type="caution">
    <text evidence="3">The sequence shown here is derived from an EMBL/GenBank/DDBJ whole genome shotgun (WGS) entry which is preliminary data.</text>
</comment>
<dbReference type="InterPro" id="IPR000073">
    <property type="entry name" value="AB_hydrolase_1"/>
</dbReference>
<keyword evidence="1" id="KW-0812">Transmembrane</keyword>
<keyword evidence="4" id="KW-1185">Reference proteome</keyword>
<dbReference type="AlphaFoldDB" id="A0A0V0S838"/>
<dbReference type="GO" id="GO:0047372">
    <property type="term" value="F:monoacylglycerol lipase activity"/>
    <property type="evidence" value="ECO:0007669"/>
    <property type="project" value="TreeGrafter"/>
</dbReference>
<dbReference type="GO" id="GO:0004622">
    <property type="term" value="F:phosphatidylcholine lysophospholipase activity"/>
    <property type="evidence" value="ECO:0007669"/>
    <property type="project" value="TreeGrafter"/>
</dbReference>
<protein>
    <submittedName>
        <fullName evidence="3">Monoacylglycerol lipase ABHD12</fullName>
    </submittedName>
</protein>
<name>A0A0V0S838_9BILA</name>
<dbReference type="Pfam" id="PF00561">
    <property type="entry name" value="Abhydrolase_1"/>
    <property type="match status" value="1"/>
</dbReference>
<keyword evidence="1" id="KW-0472">Membrane</keyword>
<dbReference type="GO" id="GO:0006660">
    <property type="term" value="P:phosphatidylserine catabolic process"/>
    <property type="evidence" value="ECO:0007669"/>
    <property type="project" value="TreeGrafter"/>
</dbReference>
<evidence type="ECO:0000256" key="1">
    <source>
        <dbReference type="SAM" id="Phobius"/>
    </source>
</evidence>